<protein>
    <submittedName>
        <fullName evidence="3">Putative chromatin remodeling complex subunit protein</fullName>
    </submittedName>
</protein>
<comment type="caution">
    <text evidence="3">The sequence shown here is derived from an EMBL/GenBank/DDBJ whole genome shotgun (WGS) entry which is preliminary data.</text>
</comment>
<dbReference type="Gene3D" id="3.90.640.10">
    <property type="entry name" value="Actin, Chain A, domain 4"/>
    <property type="match status" value="1"/>
</dbReference>
<dbReference type="HOGENOM" id="CLU_490084_0_0_1"/>
<reference evidence="3 4" key="1">
    <citation type="submission" date="2014-04" db="EMBL/GenBank/DDBJ databases">
        <title>A new species of microsporidia sheds light on the evolution of extreme parasitism.</title>
        <authorList>
            <person name="Haag K.L."/>
            <person name="James T.Y."/>
            <person name="Larsson R."/>
            <person name="Schaer T.M."/>
            <person name="Refardt D."/>
            <person name="Pombert J.-F."/>
            <person name="Ebert D."/>
        </authorList>
    </citation>
    <scope>NUCLEOTIDE SEQUENCE [LARGE SCALE GENOMIC DNA]</scope>
    <source>
        <strain evidence="3 4">UGP3</strain>
        <tissue evidence="3">Spores</tissue>
    </source>
</reference>
<dbReference type="AlphaFoldDB" id="A0A098VWD4"/>
<evidence type="ECO:0000256" key="2">
    <source>
        <dbReference type="SAM" id="MobiDB-lite"/>
    </source>
</evidence>
<dbReference type="GeneID" id="25259045"/>
<dbReference type="InterPro" id="IPR004001">
    <property type="entry name" value="Actin_CS"/>
</dbReference>
<sequence>MLRLMQLKYPYFPTKMSLSHAEASVRNFCYVSEHYTSELRSFRDSASFLNDKDCVIQYPIPESSYSSVPDEDQSKLLEERKKAFSEKMKLHSEKRKQEKIVALKSDLVGLREMQATRAEYETEDDYLEMLKDYGYSSISDLEQVILDFETRLDKLVYGKDSSQKETVKYDYSILEIPDADLSEEKIKEKRKLRLLKAGFDARERARLEKEDEDRAKEKEELKENMRREADPEKWIAEKRALRSQLKSKLKQLKQERDGLSDRKSSSSIRRIKSLSTLVNGRPSSSDFNDENASLKKKRKAGQDTRKDKSPMDDDPMFGDNESDWSIYRELNKAPGTSDDSFEDLERLENEIDRIDELLSHHDPNFWNLEQEEKKASFIDHFTYGIEEASEREGDSNDTQNRLSSLPYQLHINIERIRVPEILFQPSIIGLGSMGIVETLNETFAHISKEHDITKREEVFLTGGNVAFPGFPKRLFNGLRSMRPSSSILNILSPQFKEPSLDDISASNTLFNSPWRGAAKWASKSHGSVDSWISRAEYEEEGIERCISRFRSAFFIH</sequence>
<gene>
    <name evidence="3" type="ORF">DI09_215p30</name>
</gene>
<comment type="similarity">
    <text evidence="1">Belongs to the actin family.</text>
</comment>
<dbReference type="InterPro" id="IPR004000">
    <property type="entry name" value="Actin"/>
</dbReference>
<feature type="compositionally biased region" description="Basic and acidic residues" evidence="2">
    <location>
        <begin position="300"/>
        <end position="311"/>
    </location>
</feature>
<evidence type="ECO:0000313" key="3">
    <source>
        <dbReference type="EMBL" id="KGG52071.1"/>
    </source>
</evidence>
<accession>A0A098VWD4</accession>
<keyword evidence="4" id="KW-1185">Reference proteome</keyword>
<evidence type="ECO:0000313" key="4">
    <source>
        <dbReference type="Proteomes" id="UP000029725"/>
    </source>
</evidence>
<dbReference type="PANTHER" id="PTHR11937">
    <property type="entry name" value="ACTIN"/>
    <property type="match status" value="1"/>
</dbReference>
<evidence type="ECO:0000256" key="1">
    <source>
        <dbReference type="RuleBase" id="RU000487"/>
    </source>
</evidence>
<dbReference type="FunFam" id="3.30.420.40:FF:000058">
    <property type="entry name" value="Putative actin-related protein 5"/>
    <property type="match status" value="1"/>
</dbReference>
<feature type="region of interest" description="Disordered" evidence="2">
    <location>
        <begin position="206"/>
        <end position="320"/>
    </location>
</feature>
<organism evidence="3 4">
    <name type="scientific">Mitosporidium daphniae</name>
    <dbReference type="NCBI Taxonomy" id="1485682"/>
    <lineage>
        <taxon>Eukaryota</taxon>
        <taxon>Fungi</taxon>
        <taxon>Fungi incertae sedis</taxon>
        <taxon>Microsporidia</taxon>
        <taxon>Mitosporidium</taxon>
    </lineage>
</organism>
<dbReference type="RefSeq" id="XP_013238507.1">
    <property type="nucleotide sequence ID" value="XM_013383053.1"/>
</dbReference>
<dbReference type="SMART" id="SM00268">
    <property type="entry name" value="ACTIN"/>
    <property type="match status" value="1"/>
</dbReference>
<dbReference type="SUPFAM" id="SSF53067">
    <property type="entry name" value="Actin-like ATPase domain"/>
    <property type="match status" value="1"/>
</dbReference>
<dbReference type="OrthoDB" id="7340501at2759"/>
<dbReference type="Gene3D" id="3.30.420.40">
    <property type="match status" value="2"/>
</dbReference>
<dbReference type="Proteomes" id="UP000029725">
    <property type="component" value="Unassembled WGS sequence"/>
</dbReference>
<dbReference type="EMBL" id="JMKJ01000128">
    <property type="protein sequence ID" value="KGG52071.1"/>
    <property type="molecule type" value="Genomic_DNA"/>
</dbReference>
<dbReference type="VEuPathDB" id="MicrosporidiaDB:DI09_215p30"/>
<feature type="compositionally biased region" description="Basic and acidic residues" evidence="2">
    <location>
        <begin position="206"/>
        <end position="240"/>
    </location>
</feature>
<proteinExistence type="inferred from homology"/>
<dbReference type="Pfam" id="PF00022">
    <property type="entry name" value="Actin"/>
    <property type="match status" value="1"/>
</dbReference>
<feature type="compositionally biased region" description="Basic and acidic residues" evidence="2">
    <location>
        <begin position="252"/>
        <end position="264"/>
    </location>
</feature>
<dbReference type="InterPro" id="IPR043129">
    <property type="entry name" value="ATPase_NBD"/>
</dbReference>
<feature type="compositionally biased region" description="Polar residues" evidence="2">
    <location>
        <begin position="276"/>
        <end position="286"/>
    </location>
</feature>
<dbReference type="PROSITE" id="PS00432">
    <property type="entry name" value="ACTINS_2"/>
    <property type="match status" value="1"/>
</dbReference>
<name>A0A098VWD4_9MICR</name>